<comment type="caution">
    <text evidence="1">The sequence shown here is derived from an EMBL/GenBank/DDBJ whole genome shotgun (WGS) entry which is preliminary data.</text>
</comment>
<accession>A0A820D9H9</accession>
<dbReference type="EMBL" id="CAJOAZ010010630">
    <property type="protein sequence ID" value="CAF4223870.1"/>
    <property type="molecule type" value="Genomic_DNA"/>
</dbReference>
<dbReference type="PANTHER" id="PTHR32387:SF0">
    <property type="entry name" value="PROTEIN NO VEIN"/>
    <property type="match status" value="1"/>
</dbReference>
<protein>
    <submittedName>
        <fullName evidence="1">Uncharacterized protein</fullName>
    </submittedName>
</protein>
<feature type="non-terminal residue" evidence="1">
    <location>
        <position position="1"/>
    </location>
</feature>
<name>A0A820D9H9_9BILA</name>
<dbReference type="Proteomes" id="UP000663844">
    <property type="component" value="Unassembled WGS sequence"/>
</dbReference>
<dbReference type="InterPro" id="IPR052957">
    <property type="entry name" value="Auxin_embryo_med"/>
</dbReference>
<gene>
    <name evidence="1" type="ORF">OXD698_LOCUS42026</name>
</gene>
<proteinExistence type="predicted"/>
<reference evidence="1" key="1">
    <citation type="submission" date="2021-02" db="EMBL/GenBank/DDBJ databases">
        <authorList>
            <person name="Nowell W R."/>
        </authorList>
    </citation>
    <scope>NUCLEOTIDE SEQUENCE</scope>
</reference>
<dbReference type="AlphaFoldDB" id="A0A820D9H9"/>
<sequence length="495" mass="57953">YGNPYDLSKDFSTYNWILLSDEYIMNISSSSERKKLHQFFSELGVSDFLFPINNWTYEQFDSLVNIQSISINKRLFTILQENWVITKETELFLKHLKDSIWIPTIHITYSYNEQIDQVEINKICKLNQSNNIYIKTKQIQKLFEQHVTYVDIEIDSNSSFANDLGLIEHITLDDVISILIHWCEKSIFYTSLSHMQNTYNYIYQNMSRNELQDLINTKPIFFVPIDSSVDSKNIIRGRFVSLSEVCWLDSTNLFIKYSSSFKTNSRFIIEPYYTEQKTIFLDTFAISLNPTVEEYINLLVHIASLETTAETVQDAFSIFKVLGKWCEQSNQCIEKQDLQNKLSHKSIFPTRDHRWVCLNDNPLISDNDDIAQLFTQINNIPLIDIPSSDILAFFHLCDIKSLSSSITIEHIIENSSDGTVVKNLLSPLIPYIQLYMKSRSEFSQAYQWTKSINMSSILLNIQFNIVDYLQLIYRMKSNSSICIIQEEKSYYNENQ</sequence>
<dbReference type="PANTHER" id="PTHR32387">
    <property type="entry name" value="WU:FJ29H11"/>
    <property type="match status" value="1"/>
</dbReference>
<organism evidence="1 2">
    <name type="scientific">Adineta steineri</name>
    <dbReference type="NCBI Taxonomy" id="433720"/>
    <lineage>
        <taxon>Eukaryota</taxon>
        <taxon>Metazoa</taxon>
        <taxon>Spiralia</taxon>
        <taxon>Gnathifera</taxon>
        <taxon>Rotifera</taxon>
        <taxon>Eurotatoria</taxon>
        <taxon>Bdelloidea</taxon>
        <taxon>Adinetida</taxon>
        <taxon>Adinetidae</taxon>
        <taxon>Adineta</taxon>
    </lineage>
</organism>
<feature type="non-terminal residue" evidence="1">
    <location>
        <position position="495"/>
    </location>
</feature>
<evidence type="ECO:0000313" key="1">
    <source>
        <dbReference type="EMBL" id="CAF4223870.1"/>
    </source>
</evidence>
<evidence type="ECO:0000313" key="2">
    <source>
        <dbReference type="Proteomes" id="UP000663844"/>
    </source>
</evidence>